<dbReference type="EMBL" id="BJWL01000005">
    <property type="protein sequence ID" value="GFY88033.1"/>
    <property type="molecule type" value="Genomic_DNA"/>
</dbReference>
<organism evidence="2 3">
    <name type="scientific">Actinidia rufa</name>
    <dbReference type="NCBI Taxonomy" id="165716"/>
    <lineage>
        <taxon>Eukaryota</taxon>
        <taxon>Viridiplantae</taxon>
        <taxon>Streptophyta</taxon>
        <taxon>Embryophyta</taxon>
        <taxon>Tracheophyta</taxon>
        <taxon>Spermatophyta</taxon>
        <taxon>Magnoliopsida</taxon>
        <taxon>eudicotyledons</taxon>
        <taxon>Gunneridae</taxon>
        <taxon>Pentapetalae</taxon>
        <taxon>asterids</taxon>
        <taxon>Ericales</taxon>
        <taxon>Actinidiaceae</taxon>
        <taxon>Actinidia</taxon>
    </lineage>
</organism>
<accession>A0A7J0ENF8</accession>
<dbReference type="AlphaFoldDB" id="A0A7J0ENF8"/>
<proteinExistence type="predicted"/>
<feature type="region of interest" description="Disordered" evidence="1">
    <location>
        <begin position="57"/>
        <end position="148"/>
    </location>
</feature>
<keyword evidence="3" id="KW-1185">Reference proteome</keyword>
<feature type="compositionally biased region" description="Basic and acidic residues" evidence="1">
    <location>
        <begin position="122"/>
        <end position="134"/>
    </location>
</feature>
<reference evidence="2 3" key="1">
    <citation type="submission" date="2019-07" db="EMBL/GenBank/DDBJ databases">
        <title>De Novo Assembly of kiwifruit Actinidia rufa.</title>
        <authorList>
            <person name="Sugita-Konishi S."/>
            <person name="Sato K."/>
            <person name="Mori E."/>
            <person name="Abe Y."/>
            <person name="Kisaki G."/>
            <person name="Hamano K."/>
            <person name="Suezawa K."/>
            <person name="Otani M."/>
            <person name="Fukuda T."/>
            <person name="Manabe T."/>
            <person name="Gomi K."/>
            <person name="Tabuchi M."/>
            <person name="Akimitsu K."/>
            <person name="Kataoka I."/>
        </authorList>
    </citation>
    <scope>NUCLEOTIDE SEQUENCE [LARGE SCALE GENOMIC DNA]</scope>
    <source>
        <strain evidence="3">cv. Fuchu</strain>
    </source>
</reference>
<protein>
    <submittedName>
        <fullName evidence="2">Uncharacterized protein</fullName>
    </submittedName>
</protein>
<dbReference type="Proteomes" id="UP000585474">
    <property type="component" value="Unassembled WGS sequence"/>
</dbReference>
<feature type="compositionally biased region" description="Polar residues" evidence="1">
    <location>
        <begin position="137"/>
        <end position="148"/>
    </location>
</feature>
<sequence length="256" mass="27421">MFVAGNSLARLNFIAMITEADVISVAGLKRKHGWRELPIYPEHPELIGQVVLPLEKPPPYPNPSSSKSRGPVVRKIRSRGKSGGGRSTGGIANLPPSKSYNSTALELHNRSLPPWNPTTKLDSGKSYRTDRTPKLDSGQNQRTTSAKSRTTIELHMTNAQLTLLSLHFSGCKTLSFRFLSDLKILSPQGLGLKGTVVVERGGAVVVFRPGIVEGGDEEWVGFGDLGVGARRNSGGGKGRGCVGVRTEGIVEGGNEE</sequence>
<evidence type="ECO:0000313" key="3">
    <source>
        <dbReference type="Proteomes" id="UP000585474"/>
    </source>
</evidence>
<comment type="caution">
    <text evidence="2">The sequence shown here is derived from an EMBL/GenBank/DDBJ whole genome shotgun (WGS) entry which is preliminary data.</text>
</comment>
<evidence type="ECO:0000256" key="1">
    <source>
        <dbReference type="SAM" id="MobiDB-lite"/>
    </source>
</evidence>
<evidence type="ECO:0000313" key="2">
    <source>
        <dbReference type="EMBL" id="GFY88033.1"/>
    </source>
</evidence>
<gene>
    <name evidence="2" type="ORF">Acr_05g0016720</name>
</gene>
<name>A0A7J0ENF8_9ERIC</name>